<feature type="compositionally biased region" description="Basic residues" evidence="1">
    <location>
        <begin position="2051"/>
        <end position="2062"/>
    </location>
</feature>
<dbReference type="Proteomes" id="UP000000542">
    <property type="component" value="Chromosome 29"/>
</dbReference>
<feature type="region of interest" description="Disordered" evidence="1">
    <location>
        <begin position="1246"/>
        <end position="1271"/>
    </location>
</feature>
<feature type="compositionally biased region" description="Low complexity" evidence="1">
    <location>
        <begin position="12"/>
        <end position="22"/>
    </location>
</feature>
<feature type="compositionally biased region" description="Basic and acidic residues" evidence="1">
    <location>
        <begin position="888"/>
        <end position="900"/>
    </location>
</feature>
<feature type="region of interest" description="Disordered" evidence="1">
    <location>
        <begin position="1708"/>
        <end position="1748"/>
    </location>
</feature>
<feature type="region of interest" description="Disordered" evidence="1">
    <location>
        <begin position="256"/>
        <end position="389"/>
    </location>
</feature>
<feature type="compositionally biased region" description="Low complexity" evidence="1">
    <location>
        <begin position="2295"/>
        <end position="2321"/>
    </location>
</feature>
<dbReference type="eggNOG" id="ENOG502SEJK">
    <property type="taxonomic scope" value="Eukaryota"/>
</dbReference>
<name>E9ADQ4_LEIMA</name>
<feature type="compositionally biased region" description="Low complexity" evidence="1">
    <location>
        <begin position="716"/>
        <end position="733"/>
    </location>
</feature>
<dbReference type="RefSeq" id="XP_003722126.1">
    <property type="nucleotide sequence ID" value="XM_003722078.1"/>
</dbReference>
<feature type="compositionally biased region" description="Polar residues" evidence="1">
    <location>
        <begin position="67"/>
        <end position="82"/>
    </location>
</feature>
<feature type="compositionally biased region" description="Low complexity" evidence="1">
    <location>
        <begin position="2491"/>
        <end position="2503"/>
    </location>
</feature>
<feature type="compositionally biased region" description="Low complexity" evidence="1">
    <location>
        <begin position="2029"/>
        <end position="2050"/>
    </location>
</feature>
<feature type="compositionally biased region" description="Basic and acidic residues" evidence="1">
    <location>
        <begin position="1056"/>
        <end position="1073"/>
    </location>
</feature>
<dbReference type="InParanoid" id="E9ADQ4"/>
<feature type="compositionally biased region" description="Low complexity" evidence="1">
    <location>
        <begin position="559"/>
        <end position="568"/>
    </location>
</feature>
<evidence type="ECO:0000313" key="2">
    <source>
        <dbReference type="EMBL" id="CBZ12383.1"/>
    </source>
</evidence>
<feature type="compositionally biased region" description="Polar residues" evidence="1">
    <location>
        <begin position="595"/>
        <end position="608"/>
    </location>
</feature>
<feature type="region of interest" description="Disordered" evidence="1">
    <location>
        <begin position="1"/>
        <end position="105"/>
    </location>
</feature>
<feature type="compositionally biased region" description="Basic residues" evidence="1">
    <location>
        <begin position="2285"/>
        <end position="2294"/>
    </location>
</feature>
<feature type="compositionally biased region" description="Basic and acidic residues" evidence="1">
    <location>
        <begin position="949"/>
        <end position="973"/>
    </location>
</feature>
<evidence type="ECO:0000313" key="3">
    <source>
        <dbReference type="Proteomes" id="UP000000542"/>
    </source>
</evidence>
<dbReference type="VEuPathDB" id="TriTrypDB:LMJFC_290011200"/>
<feature type="compositionally biased region" description="Basic residues" evidence="1">
    <location>
        <begin position="2096"/>
        <end position="2108"/>
    </location>
</feature>
<feature type="compositionally biased region" description="Low complexity" evidence="1">
    <location>
        <begin position="1087"/>
        <end position="1103"/>
    </location>
</feature>
<organism evidence="2 3">
    <name type="scientific">Leishmania major</name>
    <dbReference type="NCBI Taxonomy" id="5664"/>
    <lineage>
        <taxon>Eukaryota</taxon>
        <taxon>Discoba</taxon>
        <taxon>Euglenozoa</taxon>
        <taxon>Kinetoplastea</taxon>
        <taxon>Metakinetoplastina</taxon>
        <taxon>Trypanosomatida</taxon>
        <taxon>Trypanosomatidae</taxon>
        <taxon>Leishmaniinae</taxon>
        <taxon>Leishmania</taxon>
    </lineage>
</organism>
<accession>E9ADQ4</accession>
<feature type="compositionally biased region" description="Basic and acidic residues" evidence="1">
    <location>
        <begin position="1"/>
        <end position="11"/>
    </location>
</feature>
<feature type="region of interest" description="Disordered" evidence="1">
    <location>
        <begin position="1534"/>
        <end position="1554"/>
    </location>
</feature>
<feature type="compositionally biased region" description="Low complexity" evidence="1">
    <location>
        <begin position="308"/>
        <end position="350"/>
    </location>
</feature>
<reference evidence="2 3" key="1">
    <citation type="journal article" date="2005" name="Science">
        <title>The genome of the kinetoplastid parasite, Leishmania major.</title>
        <authorList>
            <person name="Ivens A.C."/>
            <person name="Peacock C.S."/>
            <person name="Worthey E.A."/>
            <person name="Murphy L."/>
            <person name="Aggarwal G."/>
            <person name="Berriman M."/>
            <person name="Sisk E."/>
            <person name="Rajandream M.A."/>
            <person name="Adlem E."/>
            <person name="Aert R."/>
            <person name="Anupama A."/>
            <person name="Apostolou Z."/>
            <person name="Attipoe P."/>
            <person name="Bason N."/>
            <person name="Bauser C."/>
            <person name="Beck A."/>
            <person name="Beverley S.M."/>
            <person name="Bianchettin G."/>
            <person name="Borzym K."/>
            <person name="Bothe G."/>
            <person name="Bruschi C.V."/>
            <person name="Collins M."/>
            <person name="Cadag E."/>
            <person name="Ciarloni L."/>
            <person name="Clayton C."/>
            <person name="Coulson R.M."/>
            <person name="Cronin A."/>
            <person name="Cruz A.K."/>
            <person name="Davies R.M."/>
            <person name="De Gaudenzi J."/>
            <person name="Dobson D.E."/>
            <person name="Duesterhoeft A."/>
            <person name="Fazelina G."/>
            <person name="Fosker N."/>
            <person name="Frasch A.C."/>
            <person name="Fraser A."/>
            <person name="Fuchs M."/>
            <person name="Gabel C."/>
            <person name="Goble A."/>
            <person name="Goffeau A."/>
            <person name="Harris D."/>
            <person name="Hertz-Fowler C."/>
            <person name="Hilbert H."/>
            <person name="Horn D."/>
            <person name="Huang Y."/>
            <person name="Klages S."/>
            <person name="Knights A."/>
            <person name="Kube M."/>
            <person name="Larke N."/>
            <person name="Litvin L."/>
            <person name="Lord A."/>
            <person name="Louie T."/>
            <person name="Marra M."/>
            <person name="Masuy D."/>
            <person name="Matthews K."/>
            <person name="Michaeli S."/>
            <person name="Mottram J.C."/>
            <person name="Muller-Auer S."/>
            <person name="Munden H."/>
            <person name="Nelson S."/>
            <person name="Norbertczak H."/>
            <person name="Oliver K."/>
            <person name="O'neil S."/>
            <person name="Pentony M."/>
            <person name="Pohl T.M."/>
            <person name="Price C."/>
            <person name="Purnelle B."/>
            <person name="Quail M.A."/>
            <person name="Rabbinowitsch E."/>
            <person name="Reinhardt R."/>
            <person name="Rieger M."/>
            <person name="Rinta J."/>
            <person name="Robben J."/>
            <person name="Robertson L."/>
            <person name="Ruiz J.C."/>
            <person name="Rutter S."/>
            <person name="Saunders D."/>
            <person name="Schafer M."/>
            <person name="Schein J."/>
            <person name="Schwartz D.C."/>
            <person name="Seeger K."/>
            <person name="Seyler A."/>
            <person name="Sharp S."/>
            <person name="Shin H."/>
            <person name="Sivam D."/>
            <person name="Squares R."/>
            <person name="Squares S."/>
            <person name="Tosato V."/>
            <person name="Vogt C."/>
            <person name="Volckaert G."/>
            <person name="Wambutt R."/>
            <person name="Warren T."/>
            <person name="Wedler H."/>
            <person name="Woodward J."/>
            <person name="Zhou S."/>
            <person name="Zimmermann W."/>
            <person name="Smith D.F."/>
            <person name="Blackwell J.M."/>
            <person name="Stuart K.D."/>
            <person name="Barrell B."/>
            <person name="Myler P.J."/>
        </authorList>
    </citation>
    <scope>NUCLEOTIDE SEQUENCE [LARGE SCALE GENOMIC DNA]</scope>
    <source>
        <strain evidence="3">MHOM/IL/81/Friedlin</strain>
    </source>
</reference>
<feature type="region of interest" description="Disordered" evidence="1">
    <location>
        <begin position="2213"/>
        <end position="2388"/>
    </location>
</feature>
<reference evidence="2 3" key="2">
    <citation type="journal article" date="2011" name="Genome Res.">
        <title>Chromosome and gene copy number variation allow major structural change between species and strains of Leishmania.</title>
        <authorList>
            <person name="Rogers M.B."/>
            <person name="Hilley J.D."/>
            <person name="Dickens N.J."/>
            <person name="Wilkes J."/>
            <person name="Bates P.A."/>
            <person name="Depledge D.P."/>
            <person name="Harris D."/>
            <person name="Her Y."/>
            <person name="Herzyk P."/>
            <person name="Imamura H."/>
            <person name="Otto T.D."/>
            <person name="Sanders M."/>
            <person name="Seeger K."/>
            <person name="Dujardin J.C."/>
            <person name="Berriman M."/>
            <person name="Smith D.F."/>
            <person name="Hertz-Fowler C."/>
            <person name="Mottram J.C."/>
        </authorList>
    </citation>
    <scope>NUCLEOTIDE SEQUENCE [LARGE SCALE GENOMIC DNA]</scope>
    <source>
        <strain evidence="3">MHOM/IL/81/Friedlin</strain>
    </source>
</reference>
<feature type="compositionally biased region" description="Low complexity" evidence="1">
    <location>
        <begin position="263"/>
        <end position="278"/>
    </location>
</feature>
<feature type="compositionally biased region" description="Polar residues" evidence="1">
    <location>
        <begin position="975"/>
        <end position="984"/>
    </location>
</feature>
<feature type="region of interest" description="Disordered" evidence="1">
    <location>
        <begin position="1423"/>
        <end position="1461"/>
    </location>
</feature>
<keyword evidence="3" id="KW-1185">Reference proteome</keyword>
<dbReference type="OMA" id="RMAAWPE"/>
<dbReference type="HOGENOM" id="CLU_226076_0_0_1"/>
<feature type="compositionally biased region" description="Polar residues" evidence="1">
    <location>
        <begin position="1032"/>
        <end position="1044"/>
    </location>
</feature>
<feature type="compositionally biased region" description="Basic residues" evidence="1">
    <location>
        <begin position="2121"/>
        <end position="2140"/>
    </location>
</feature>
<feature type="region of interest" description="Disordered" evidence="1">
    <location>
        <begin position="787"/>
        <end position="1103"/>
    </location>
</feature>
<feature type="region of interest" description="Disordered" evidence="1">
    <location>
        <begin position="539"/>
        <end position="616"/>
    </location>
</feature>
<feature type="compositionally biased region" description="Acidic residues" evidence="1">
    <location>
        <begin position="996"/>
        <end position="1005"/>
    </location>
</feature>
<feature type="region of interest" description="Disordered" evidence="1">
    <location>
        <begin position="2029"/>
        <end position="2145"/>
    </location>
</feature>
<feature type="region of interest" description="Disordered" evidence="1">
    <location>
        <begin position="716"/>
        <end position="735"/>
    </location>
</feature>
<dbReference type="VEuPathDB" id="TriTrypDB:LmjF.29.0530"/>
<dbReference type="GeneID" id="12980909"/>
<dbReference type="KEGG" id="lma:LMJF_29_0530"/>
<feature type="compositionally biased region" description="Basic and acidic residues" evidence="1">
    <location>
        <begin position="2109"/>
        <end position="2120"/>
    </location>
</feature>
<dbReference type="VEuPathDB" id="TriTrypDB:LMJLV39_290010600"/>
<feature type="compositionally biased region" description="Basic and acidic residues" evidence="1">
    <location>
        <begin position="572"/>
        <end position="593"/>
    </location>
</feature>
<proteinExistence type="predicted"/>
<feature type="compositionally biased region" description="Basic and acidic residues" evidence="1">
    <location>
        <begin position="2350"/>
        <end position="2379"/>
    </location>
</feature>
<feature type="compositionally biased region" description="Low complexity" evidence="1">
    <location>
        <begin position="2328"/>
        <end position="2339"/>
    </location>
</feature>
<feature type="compositionally biased region" description="Low complexity" evidence="1">
    <location>
        <begin position="376"/>
        <end position="389"/>
    </location>
</feature>
<feature type="compositionally biased region" description="Polar residues" evidence="1">
    <location>
        <begin position="2536"/>
        <end position="2545"/>
    </location>
</feature>
<evidence type="ECO:0000256" key="1">
    <source>
        <dbReference type="SAM" id="MobiDB-lite"/>
    </source>
</evidence>
<feature type="region of interest" description="Disordered" evidence="1">
    <location>
        <begin position="2847"/>
        <end position="2868"/>
    </location>
</feature>
<dbReference type="STRING" id="5664.E9ADQ4"/>
<dbReference type="VEuPathDB" id="TriTrypDB:LMJSD75_290010600"/>
<dbReference type="EMBL" id="FR796425">
    <property type="protein sequence ID" value="CBZ12383.1"/>
    <property type="molecule type" value="Genomic_DNA"/>
</dbReference>
<feature type="region of interest" description="Disordered" evidence="1">
    <location>
        <begin position="2491"/>
        <end position="2562"/>
    </location>
</feature>
<protein>
    <submittedName>
        <fullName evidence="2">Uncharacterized protein</fullName>
    </submittedName>
</protein>
<feature type="compositionally biased region" description="Basic residues" evidence="1">
    <location>
        <begin position="858"/>
        <end position="871"/>
    </location>
</feature>
<sequence>MYRRESSERLRGSAFGSRAASSYHTDTALPHQVYSDTVGSHEGRGQGQGRCEEEVSIQHGEEDDTSRLASTQSYGERSSMSAATFARSGGAPPASAQVERSVYTPHRTSPHASVALPFSVGPSIRLPASPAGCLRPSSLIAEDAASNPAAAAGGGRVTTSHPLPGVLDVKVIETDVVDPPFRSEIQCRICGLSVLRSDWEAHQVTTLHRRRLRECATACGSCSGSSSRPLTAVVQGSSISQPAAAAGFRGLQGPVVSGDAQKASSSATPSARAPALSRENPQERSQAAAEVERRPSSRPHPSRRKLDSASSDTASSMYSTSSSSTSSSSSGTRSISSSSAGSTRSRSAVSKGSAARGRSDVSAVPHATPPRPNGQPLAPAAPSSPTPSFVLPPLSPSRFSAASSASAAACLASLPVKALDSDEAAAAVHCAQPPEEEQERRRVRKLEKQLSSYLSHHEHKVLAACVRRWYEAMFTKATAPITDSDPPKRGGGAVVVASAPCSPRGCAGTSLSPETVRAHRVAVTSPSPPRVSEMVLDNVDSTPYEPGVSSAPHNSTSPAVSAAANGAAFRSHGQDNRSRDVAEERVDDGDRGSLSRRSNTQQPASPSCSMPHCGEDMQMNRPAAVGVKCAASPQVVDANPMHTEHAGVLMTRGEGEPTPTPFFTTCVKSYARVHVTADGYAFPAEVRCGTRDGSAESEAQDLEVMQTKVSWVVRPASRPAAARRSSSDSSDSTAARRDWRSAIGCSGAAVGAAAAAAAARGSTSDSLQPPANSPGVEAAWWQARGKVAGRHGNSRAQPRCAAKGARGTVSGRRPHLPQPHSAAPSNVAGYGRYGDDDGDVGARAVGDAAASEEPPEARRRRHRTKHHHSGKPKAEEWRSLSRKKRRGYGGDERAEGDCVSRRTQTPDEEEAHASAVHQPPHRADASGTEATSAVSAILYAGGKGGGCDSVERTGEERHRHKGTGDRREGKRESGQPYSSDSAATAATPIPSGEADASTEEDEGELCEPSPLTSEAAGGRHAVSTGLAVPKCNRSSTLDEASPRQSSNAPPPKAAASKRDPFSHAGALKDDHAKAASPSSSIALTGASGERSSSISSSSFSSPSSFSYSIGSDSDMAELAARLSPSTQQRAWQLLRPGSAPSLLAHSAGVPKMPACASDTQQHREPDLAAAIMSATQTLTSAFVAGQGNPAAQAEEEEQARLGYLPAIPFSASAPLMPQDVRGRGAAAATTPIADILSGVLTGVPGGDGGHAAASETGEQSAAHGPHHHLYRSHPRDANAAVQLPKTLLALHVMSAGAASSSVVAPPVDALDGRVSDCDGDAAQPPQEPSVSFVVNQASAEVGLLLPSSSGHPYNFGGPPCCGSGRGGHARAGPRPFLGATLVARQSGDDKEESSVAGMPSAERYDDVYLAYAHEAATTATHGVDEGRAQQGSGAPEEHATVGQSGNADDVLPPSSIPPTGLGVLQVSRQPSRALFAAVSERVTGAPEDASSAVQLPPSSFSTHALVEPGVAQSPAEGLRLHAVEVAQRCSATANAAAGPARDLHGVPSEGAATEGRRMLAPAGAVGADVDEGRRLVGGVAPTAAYTSDAEVAQAPSSLSSATGSGPTATRTGAGALVPFRPIPQLHKAVAEGPGAALPRTNQLLAASPFAFSSGGMRAANPADAVVPSSAPAQLHVDPLRGPMWNMDQAAKRRPLSLDQHTYTVAPTTSAAIESGGDASSWPPRPADGRHVGKTTSGTPHPGLHPTTASEAAGFSAVWRDAAGASGTALVRMAEPLNTPPCTTLVPCSRADGAGGFLYDFPSLKIPVLRARGDRDGLDEDPPQLARGRRLRGTRLSRGATAQAAVVTGSGNVPLLVPYALLPAAECTESSPETLVQPQQSTLDNHPPRPFRLPHLRDVEAGISNLGGNIVTCSPTQHPEAAEASALSGALAPASAGTAHTVSCLPHGVMPTTHPYCYATLKGAAGGEPSTKRDDRIAESELVATALRSTLAVRASLGEGLEDSALHHASASFTAVTPLVAAAASGLGAARDASPLSSSPSSYSHASPARVHPNRRPSHHRRHCDGPAASQKKSREERRKQRGSGQESRRDGDASLGHHRQHRHHRSGRRHEEDSNDETHRSQHRRHHRTHAKHRVLRHGRERPQVQDTSATAAQQAHLPLLYALEASPQQGLTGADCRDVPYVAQEAGKRLPSGARPPHPYRVAPPSAPVLPGAFGDEALTRGKDHYGQPAAPCSDDMARAARQRRSHRGGSSSAPHIRDGASDEDAALSRHLYRRPGERERAWGHRHRCRRRPSASVLSTSSSSSRSIGSSSGSRVSSGGDIEVVSAGPPCRGRAAARVSVPPSTAADVAREPDSGDVPGGKEEVGAAERSRSDDAAHSVEAPPRQPMMSIEAWRGERGAQLPSELEWGSAAAHGMSTRADVCVPEIRPSANARAGIGATSYAPVRGEAVDGKGARSVDSHQPPELAGSIHATVQESPAGDEDGVLLSRASSTAAPAGSAPGKHAPGAQAPCSGAHGSAYVSSAKLGRPRRPSADTATASTTRGQDAVDGQPAPPQHGDLLYRDSAGRFHRVNSAELPSVLAGEVRWRTSPEPSQSPPGSTRRPLYVVHNPAPSACAITGRQARRAWTITNPTNSLGCGRLNPYCSSCRAKYNLMFVDPQMRPVQWPSAQSAELDQMGDCRIHSGYIFGGGDTESKRDAMLVQQRLRSKRMAAWPELPHSGRDHLIVHEEDLDGPLRQLAPPPQGRFVHIAYAEDMRLPVGPALRRRAPLLAASAGRSFAFLPSSAALSQLPRHPVPGDASGDALRFVTSPAGERVSDCPPASSAHWYPSTIRSGTCSYDSYLRNPTRGRNSPHNQHKRCSSCNAKDVGSAPVNQLDKFAEVTAAKSRQPPPQSYPALETVGVAKRLVGDDAGATASTSAATSGMAAEPASVSALRQEERRIKKALKQLLWRDLPQQRGTAEWENYLRSLSEGLRQQPGIALSLVPPLPVQVVETVQASLIDSAAKS</sequence>
<gene>
    <name evidence="2" type="ORF">LMJF_29_0530</name>
</gene>